<dbReference type="SUPFAM" id="SSF55811">
    <property type="entry name" value="Nudix"/>
    <property type="match status" value="1"/>
</dbReference>
<name>A0A2V4N3T5_9ACTN</name>
<dbReference type="Pfam" id="PF00293">
    <property type="entry name" value="NUDIX"/>
    <property type="match status" value="1"/>
</dbReference>
<sequence length="160" mass="16119">MVSPGPAPIGAALIGAGVIVPSTDGRSVLVGRRTVAGEPPTWSLPGGKVDGPGESFQAAAARELAEETGIVLPAASMTVLGVVLDHLDGRPRLTAAVLAPPSDAEARVTEPHACAGWERVPLDALPEPMFGPSGWVLAQWLPTGPALPEGVHAYGVSATG</sequence>
<comment type="caution">
    <text evidence="2">The sequence shown here is derived from an EMBL/GenBank/DDBJ whole genome shotgun (WGS) entry which is preliminary data.</text>
</comment>
<evidence type="ECO:0000259" key="1">
    <source>
        <dbReference type="PROSITE" id="PS51462"/>
    </source>
</evidence>
<dbReference type="InterPro" id="IPR000086">
    <property type="entry name" value="NUDIX_hydrolase_dom"/>
</dbReference>
<dbReference type="PANTHER" id="PTHR16099:SF5">
    <property type="entry name" value="NUCLEOTIDE TRIPHOSPHATE DIPHOSPHATASE NUDT15"/>
    <property type="match status" value="1"/>
</dbReference>
<accession>A0A2V4N3T5</accession>
<reference evidence="2 3" key="1">
    <citation type="submission" date="2018-03" db="EMBL/GenBank/DDBJ databases">
        <title>Bioinformatic expansion and discovery of thiopeptide antibiotics.</title>
        <authorList>
            <person name="Schwalen C.J."/>
            <person name="Hudson G.A."/>
            <person name="Mitchell D.A."/>
        </authorList>
    </citation>
    <scope>NUCLEOTIDE SEQUENCE [LARGE SCALE GENOMIC DNA]</scope>
    <source>
        <strain evidence="2 3">ATCC 21389</strain>
    </source>
</reference>
<organism evidence="2 3">
    <name type="scientific">Streptomyces tateyamensis</name>
    <dbReference type="NCBI Taxonomy" id="565073"/>
    <lineage>
        <taxon>Bacteria</taxon>
        <taxon>Bacillati</taxon>
        <taxon>Actinomycetota</taxon>
        <taxon>Actinomycetes</taxon>
        <taxon>Kitasatosporales</taxon>
        <taxon>Streptomycetaceae</taxon>
        <taxon>Streptomyces</taxon>
    </lineage>
</organism>
<gene>
    <name evidence="2" type="ORF">C7C46_23945</name>
</gene>
<dbReference type="AlphaFoldDB" id="A0A2V4N3T5"/>
<dbReference type="InterPro" id="IPR015797">
    <property type="entry name" value="NUDIX_hydrolase-like_dom_sf"/>
</dbReference>
<dbReference type="PROSITE" id="PS51462">
    <property type="entry name" value="NUDIX"/>
    <property type="match status" value="1"/>
</dbReference>
<evidence type="ECO:0000313" key="2">
    <source>
        <dbReference type="EMBL" id="PYC74472.1"/>
    </source>
</evidence>
<dbReference type="OrthoDB" id="4035289at2"/>
<dbReference type="EMBL" id="PYBW01000095">
    <property type="protein sequence ID" value="PYC74472.1"/>
    <property type="molecule type" value="Genomic_DNA"/>
</dbReference>
<dbReference type="Gene3D" id="3.90.79.10">
    <property type="entry name" value="Nucleoside Triphosphate Pyrophosphohydrolase"/>
    <property type="match status" value="1"/>
</dbReference>
<protein>
    <submittedName>
        <fullName evidence="2">DNA mismatch repair protein MutT</fullName>
    </submittedName>
</protein>
<keyword evidence="3" id="KW-1185">Reference proteome</keyword>
<dbReference type="Proteomes" id="UP000248039">
    <property type="component" value="Unassembled WGS sequence"/>
</dbReference>
<feature type="domain" description="Nudix hydrolase" evidence="1">
    <location>
        <begin position="11"/>
        <end position="143"/>
    </location>
</feature>
<dbReference type="PANTHER" id="PTHR16099">
    <property type="entry name" value="8-OXO-DGTP DIPHOSPHATES NUDT15"/>
    <property type="match status" value="1"/>
</dbReference>
<evidence type="ECO:0000313" key="3">
    <source>
        <dbReference type="Proteomes" id="UP000248039"/>
    </source>
</evidence>
<proteinExistence type="predicted"/>